<dbReference type="InterPro" id="IPR001128">
    <property type="entry name" value="Cyt_P450"/>
</dbReference>
<dbReference type="GO" id="GO:0008395">
    <property type="term" value="F:steroid hydroxylase activity"/>
    <property type="evidence" value="ECO:0007669"/>
    <property type="project" value="TreeGrafter"/>
</dbReference>
<dbReference type="OrthoDB" id="5241086at2"/>
<dbReference type="RefSeq" id="WP_145910598.1">
    <property type="nucleotide sequence ID" value="NZ_BAAAMZ010000001.1"/>
</dbReference>
<accession>A0A561SFS1</accession>
<dbReference type="InterPro" id="IPR036396">
    <property type="entry name" value="Cyt_P450_sf"/>
</dbReference>
<dbReference type="CDD" id="cd11033">
    <property type="entry name" value="CYP142-like"/>
    <property type="match status" value="1"/>
</dbReference>
<dbReference type="EMBL" id="VIWT01000005">
    <property type="protein sequence ID" value="TWF73647.1"/>
    <property type="molecule type" value="Genomic_DNA"/>
</dbReference>
<evidence type="ECO:0000256" key="6">
    <source>
        <dbReference type="ARBA" id="ARBA00023033"/>
    </source>
</evidence>
<evidence type="ECO:0000313" key="8">
    <source>
        <dbReference type="Proteomes" id="UP000317940"/>
    </source>
</evidence>
<dbReference type="Gene3D" id="1.10.630.10">
    <property type="entry name" value="Cytochrome P450"/>
    <property type="match status" value="1"/>
</dbReference>
<evidence type="ECO:0000256" key="4">
    <source>
        <dbReference type="ARBA" id="ARBA00023002"/>
    </source>
</evidence>
<evidence type="ECO:0000256" key="2">
    <source>
        <dbReference type="ARBA" id="ARBA00022617"/>
    </source>
</evidence>
<dbReference type="FunFam" id="1.10.630.10:FF:000018">
    <property type="entry name" value="Cytochrome P450 monooxygenase"/>
    <property type="match status" value="1"/>
</dbReference>
<dbReference type="GO" id="GO:0020037">
    <property type="term" value="F:heme binding"/>
    <property type="evidence" value="ECO:0007669"/>
    <property type="project" value="InterPro"/>
</dbReference>
<dbReference type="GO" id="GO:0005506">
    <property type="term" value="F:iron ion binding"/>
    <property type="evidence" value="ECO:0007669"/>
    <property type="project" value="InterPro"/>
</dbReference>
<reference evidence="7 8" key="1">
    <citation type="submission" date="2019-06" db="EMBL/GenBank/DDBJ databases">
        <title>Sequencing the genomes of 1000 actinobacteria strains.</title>
        <authorList>
            <person name="Klenk H.-P."/>
        </authorList>
    </citation>
    <scope>NUCLEOTIDE SEQUENCE [LARGE SCALE GENOMIC DNA]</scope>
    <source>
        <strain evidence="7 8">DSM 44826</strain>
    </source>
</reference>
<comment type="caution">
    <text evidence="7">The sequence shown here is derived from an EMBL/GenBank/DDBJ whole genome shotgun (WGS) entry which is preliminary data.</text>
</comment>
<dbReference type="PANTHER" id="PTHR46696:SF4">
    <property type="entry name" value="BIOTIN BIOSYNTHESIS CYTOCHROME P450"/>
    <property type="match status" value="1"/>
</dbReference>
<dbReference type="Proteomes" id="UP000317940">
    <property type="component" value="Unassembled WGS sequence"/>
</dbReference>
<sequence>MTSHTVPTGIDVFDPDRYVPTPPHHDFAVLRAQAPVYWQTDPQLPTGHWAVTRHADVSWIARKPELFSSELAGAQPMEYDEVAIGMQRMMMINQDAPQHSRVRSLVNRGFTPRMIEQLRDRIAAECERIVDEALRTGGGDFVQQVAAELPIVVIAELMGVPRDQRHKLFAWSKGVAGEADPDSGGARAARVAAQEMGQYAAVLGAERRGCPAGDIVSRMVSADAQGNELTESEFQAFFVLLAVAGNETTRYAIAGGVQALMAHPEQWARLKADPSLVTTAAEEIVRWETPTKVFRRTAVTDVELGGQLIRAGDKVMAHLTSANRDEEVFDDPFTFDVGRDPNPHLGFGGGGPHFCIGRHLALLEVELMFRTLVERVAEFQPAGPARRLRSYQFHGLTHLPVRLVAA</sequence>
<dbReference type="SUPFAM" id="SSF48264">
    <property type="entry name" value="Cytochrome P450"/>
    <property type="match status" value="1"/>
</dbReference>
<protein>
    <submittedName>
        <fullName evidence="7">Cholest-4-en-3-one 26-monooxygenase</fullName>
    </submittedName>
</protein>
<keyword evidence="3" id="KW-0479">Metal-binding</keyword>
<proteinExistence type="inferred from homology"/>
<dbReference type="Pfam" id="PF00067">
    <property type="entry name" value="p450"/>
    <property type="match status" value="1"/>
</dbReference>
<gene>
    <name evidence="7" type="ORF">FHX73_15262</name>
</gene>
<keyword evidence="4" id="KW-0560">Oxidoreductase</keyword>
<keyword evidence="6 7" id="KW-0503">Monooxygenase</keyword>
<evidence type="ECO:0000256" key="3">
    <source>
        <dbReference type="ARBA" id="ARBA00022723"/>
    </source>
</evidence>
<name>A0A561SFS1_9ACTN</name>
<evidence type="ECO:0000256" key="5">
    <source>
        <dbReference type="ARBA" id="ARBA00023004"/>
    </source>
</evidence>
<dbReference type="PRINTS" id="PR00359">
    <property type="entry name" value="BP450"/>
</dbReference>
<organism evidence="7 8">
    <name type="scientific">Kitasatospora viridis</name>
    <dbReference type="NCBI Taxonomy" id="281105"/>
    <lineage>
        <taxon>Bacteria</taxon>
        <taxon>Bacillati</taxon>
        <taxon>Actinomycetota</taxon>
        <taxon>Actinomycetes</taxon>
        <taxon>Kitasatosporales</taxon>
        <taxon>Streptomycetaceae</taxon>
        <taxon>Kitasatospora</taxon>
    </lineage>
</organism>
<dbReference type="GO" id="GO:0036199">
    <property type="term" value="F:cholest-4-en-3-one 26-monooxygenase activity"/>
    <property type="evidence" value="ECO:0007669"/>
    <property type="project" value="TreeGrafter"/>
</dbReference>
<dbReference type="PANTHER" id="PTHR46696">
    <property type="entry name" value="P450, PUTATIVE (EUROFUNG)-RELATED"/>
    <property type="match status" value="1"/>
</dbReference>
<comment type="similarity">
    <text evidence="1">Belongs to the cytochrome P450 family.</text>
</comment>
<keyword evidence="5" id="KW-0408">Iron</keyword>
<evidence type="ECO:0000256" key="1">
    <source>
        <dbReference type="ARBA" id="ARBA00010617"/>
    </source>
</evidence>
<dbReference type="GO" id="GO:0006707">
    <property type="term" value="P:cholesterol catabolic process"/>
    <property type="evidence" value="ECO:0007669"/>
    <property type="project" value="TreeGrafter"/>
</dbReference>
<evidence type="ECO:0000313" key="7">
    <source>
        <dbReference type="EMBL" id="TWF73647.1"/>
    </source>
</evidence>
<keyword evidence="2" id="KW-0349">Heme</keyword>
<dbReference type="InterPro" id="IPR002397">
    <property type="entry name" value="Cyt_P450_B"/>
</dbReference>
<dbReference type="AlphaFoldDB" id="A0A561SFS1"/>
<keyword evidence="8" id="KW-1185">Reference proteome</keyword>